<dbReference type="PANTHER" id="PTHR10622">
    <property type="entry name" value="HET DOMAIN-CONTAINING PROTEIN"/>
    <property type="match status" value="1"/>
</dbReference>
<organism evidence="4 5">
    <name type="scientific">Neoarthrinium moseri</name>
    <dbReference type="NCBI Taxonomy" id="1658444"/>
    <lineage>
        <taxon>Eukaryota</taxon>
        <taxon>Fungi</taxon>
        <taxon>Dikarya</taxon>
        <taxon>Ascomycota</taxon>
        <taxon>Pezizomycotina</taxon>
        <taxon>Sordariomycetes</taxon>
        <taxon>Xylariomycetidae</taxon>
        <taxon>Amphisphaeriales</taxon>
        <taxon>Apiosporaceae</taxon>
        <taxon>Neoarthrinium</taxon>
    </lineage>
</organism>
<evidence type="ECO:0000256" key="1">
    <source>
        <dbReference type="SAM" id="Phobius"/>
    </source>
</evidence>
<accession>A0A9P9WZ69</accession>
<dbReference type="Pfam" id="PF06985">
    <property type="entry name" value="HET"/>
    <property type="match status" value="1"/>
</dbReference>
<evidence type="ECO:0000313" key="4">
    <source>
        <dbReference type="EMBL" id="KAI1881862.1"/>
    </source>
</evidence>
<dbReference type="EMBL" id="JAFIMR010000001">
    <property type="protein sequence ID" value="KAI1881862.1"/>
    <property type="molecule type" value="Genomic_DNA"/>
</dbReference>
<protein>
    <recommendedName>
        <fullName evidence="6">Heterokaryon incompatibility domain-containing protein</fullName>
    </recommendedName>
</protein>
<proteinExistence type="predicted"/>
<keyword evidence="1" id="KW-0472">Membrane</keyword>
<evidence type="ECO:0008006" key="6">
    <source>
        <dbReference type="Google" id="ProtNLM"/>
    </source>
</evidence>
<dbReference type="Pfam" id="PF26640">
    <property type="entry name" value="DUF8212"/>
    <property type="match status" value="1"/>
</dbReference>
<dbReference type="AlphaFoldDB" id="A0A9P9WZ69"/>
<feature type="transmembrane region" description="Helical" evidence="1">
    <location>
        <begin position="719"/>
        <end position="740"/>
    </location>
</feature>
<feature type="transmembrane region" description="Helical" evidence="1">
    <location>
        <begin position="676"/>
        <end position="699"/>
    </location>
</feature>
<feature type="transmembrane region" description="Helical" evidence="1">
    <location>
        <begin position="787"/>
        <end position="805"/>
    </location>
</feature>
<comment type="caution">
    <text evidence="4">The sequence shown here is derived from an EMBL/GenBank/DDBJ whole genome shotgun (WGS) entry which is preliminary data.</text>
</comment>
<feature type="domain" description="Heterokaryon incompatibility" evidence="2">
    <location>
        <begin position="21"/>
        <end position="98"/>
    </location>
</feature>
<evidence type="ECO:0000259" key="2">
    <source>
        <dbReference type="Pfam" id="PF06985"/>
    </source>
</evidence>
<feature type="transmembrane region" description="Helical" evidence="1">
    <location>
        <begin position="638"/>
        <end position="664"/>
    </location>
</feature>
<keyword evidence="1" id="KW-0812">Transmembrane</keyword>
<dbReference type="PANTHER" id="PTHR10622:SF10">
    <property type="entry name" value="HET DOMAIN-CONTAINING PROTEIN"/>
    <property type="match status" value="1"/>
</dbReference>
<sequence length="808" mass="90966">MRLINVRTLVIQEFVQNIPPYAILSHTWEEGEVSYEEFHKLAAKKKPGYLKISRFCHEACQQGYDYGWVDTCCIDKTSSAELSEAINSMFRWYQNAELFEWKSVVDTRLDFARTVSTTSSAIFGAEWELIGDRDLLASAIKASTGIDERYLLQHTSRFCCGKSSRLLRVQSATIAEKMSWAAKRKTTREEDVAYSLLGLCRVSMPLLYGEGSHAFLRLQEEIIRRHFDPTLLAWGLPWHEFRSRHLTRPSSQTTGFAKPHCAWRSAIAMLTAQEHPWSDPTPEEATWDWSSGVLANSPTNFMGSECVIAHQATFDWELTSKGLRVSLPASEDDNPHMVLPCQIRDEPWCLLAIPLSRLDNGLYGRADAPIKLVGKQTWTRWLTQSFHLSTTDLDDDFILEESQEAMWLSIAPSLELLRVVPSENWSPSKNVLYWSRSGPPGTIKFHTLLIRRINTEDIFAASVLRHTPAHSPWLLRNTSPKVTIQLVPLETCRQFIQSTEAEHLLQDISGGVSYGDGVLLYTSRSKTLGRETFCLNVEESTPSRIPKYSWSWAARIFLQVAGFGEQIARISTIFLPVNMHHLIATIRNMGPLPFLCYSLVVLGVYYAAACTLLPESGFSNRPPNLGSRTCLACADDSAFAAAISCGCVTISTIYEMLPIITYFLPNSSGAVRTYRLLISASLSTPFLFVSFFSSSVTPPTATSIMMGYTLAWSSRPPNVFSWVQLVLVLFCARFAVEFLFLRVSTGFGLTLCIVAVSSTFFLLGYWMGDTPLPRFSSKVVTNRLLMGIIYLATISDLYALFVLWLRDH</sequence>
<dbReference type="InterPro" id="IPR010730">
    <property type="entry name" value="HET"/>
</dbReference>
<dbReference type="InterPro" id="IPR058525">
    <property type="entry name" value="DUF8212"/>
</dbReference>
<keyword evidence="1" id="KW-1133">Transmembrane helix</keyword>
<feature type="domain" description="DUF8212" evidence="3">
    <location>
        <begin position="213"/>
        <end position="250"/>
    </location>
</feature>
<evidence type="ECO:0000259" key="3">
    <source>
        <dbReference type="Pfam" id="PF26640"/>
    </source>
</evidence>
<name>A0A9P9WZ69_9PEZI</name>
<feature type="transmembrane region" description="Helical" evidence="1">
    <location>
        <begin position="747"/>
        <end position="767"/>
    </location>
</feature>
<keyword evidence="5" id="KW-1185">Reference proteome</keyword>
<evidence type="ECO:0000313" key="5">
    <source>
        <dbReference type="Proteomes" id="UP000829685"/>
    </source>
</evidence>
<reference evidence="4" key="1">
    <citation type="submission" date="2021-03" db="EMBL/GenBank/DDBJ databases">
        <title>Revisited historic fungal species revealed as producer of novel bioactive compounds through whole genome sequencing and comparative genomics.</title>
        <authorList>
            <person name="Vignolle G.A."/>
            <person name="Hochenegger N."/>
            <person name="Mach R.L."/>
            <person name="Mach-Aigner A.R."/>
            <person name="Javad Rahimi M."/>
            <person name="Salim K.A."/>
            <person name="Chan C.M."/>
            <person name="Lim L.B.L."/>
            <person name="Cai F."/>
            <person name="Druzhinina I.S."/>
            <person name="U'Ren J.M."/>
            <person name="Derntl C."/>
        </authorList>
    </citation>
    <scope>NUCLEOTIDE SEQUENCE</scope>
    <source>
        <strain evidence="4">TUCIM 5799</strain>
    </source>
</reference>
<dbReference type="Proteomes" id="UP000829685">
    <property type="component" value="Unassembled WGS sequence"/>
</dbReference>
<gene>
    <name evidence="4" type="ORF">JX265_000688</name>
</gene>